<dbReference type="SUPFAM" id="SSF49842">
    <property type="entry name" value="TNF-like"/>
    <property type="match status" value="1"/>
</dbReference>
<dbReference type="InterPro" id="IPR002509">
    <property type="entry name" value="NODB_dom"/>
</dbReference>
<evidence type="ECO:0000256" key="2">
    <source>
        <dbReference type="ARBA" id="ARBA00022729"/>
    </source>
</evidence>
<dbReference type="Gene3D" id="2.60.120.40">
    <property type="match status" value="1"/>
</dbReference>
<organism evidence="4 5">
    <name type="scientific">Macrococcus armenti</name>
    <dbReference type="NCBI Taxonomy" id="2875764"/>
    <lineage>
        <taxon>Bacteria</taxon>
        <taxon>Bacillati</taxon>
        <taxon>Bacillota</taxon>
        <taxon>Bacilli</taxon>
        <taxon>Bacillales</taxon>
        <taxon>Staphylococcaceae</taxon>
        <taxon>Macrococcus</taxon>
    </lineage>
</organism>
<dbReference type="PANTHER" id="PTHR34216:SF3">
    <property type="entry name" value="POLY-BETA-1,6-N-ACETYL-D-GLUCOSAMINE N-DEACETYLASE"/>
    <property type="match status" value="1"/>
</dbReference>
<dbReference type="Pfam" id="PF01522">
    <property type="entry name" value="Polysacc_deac_1"/>
    <property type="match status" value="1"/>
</dbReference>
<dbReference type="SUPFAM" id="SSF88713">
    <property type="entry name" value="Glycoside hydrolase/deacetylase"/>
    <property type="match status" value="1"/>
</dbReference>
<proteinExistence type="predicted"/>
<dbReference type="PANTHER" id="PTHR34216">
    <property type="match status" value="1"/>
</dbReference>
<evidence type="ECO:0000259" key="3">
    <source>
        <dbReference type="PROSITE" id="PS51677"/>
    </source>
</evidence>
<dbReference type="Gene3D" id="3.20.20.370">
    <property type="entry name" value="Glycoside hydrolase/deacetylase"/>
    <property type="match status" value="1"/>
</dbReference>
<evidence type="ECO:0000256" key="1">
    <source>
        <dbReference type="ARBA" id="ARBA00004613"/>
    </source>
</evidence>
<dbReference type="InterPro" id="IPR008983">
    <property type="entry name" value="Tumour_necrosis_fac-like_dom"/>
</dbReference>
<dbReference type="Proteomes" id="UP000830343">
    <property type="component" value="Chromosome"/>
</dbReference>
<gene>
    <name evidence="4" type="ORF">MRZ06_05410</name>
</gene>
<reference evidence="4" key="2">
    <citation type="submission" date="2022-04" db="EMBL/GenBank/DDBJ databases">
        <title>Antimicrobial genetic elements in methicillin-resistant Macrococcus armenti.</title>
        <authorList>
            <person name="Keller J.E."/>
            <person name="Schwendener S."/>
            <person name="Pantucek R."/>
            <person name="Perreten V."/>
        </authorList>
    </citation>
    <scope>NUCLEOTIDE SEQUENCE</scope>
    <source>
        <strain evidence="4">CCM 2609</strain>
    </source>
</reference>
<protein>
    <submittedName>
        <fullName evidence="4">Polysaccharide deacetylase family protein</fullName>
    </submittedName>
</protein>
<accession>A0ABY3ZXK0</accession>
<dbReference type="EMBL" id="CP094348">
    <property type="protein sequence ID" value="UOB21522.1"/>
    <property type="molecule type" value="Genomic_DNA"/>
</dbReference>
<feature type="domain" description="NodB homology" evidence="3">
    <location>
        <begin position="196"/>
        <end position="413"/>
    </location>
</feature>
<keyword evidence="2" id="KW-0732">Signal</keyword>
<reference evidence="4" key="1">
    <citation type="submission" date="2022-03" db="EMBL/GenBank/DDBJ databases">
        <authorList>
            <person name="Vrbovska V."/>
            <person name="Kovarovic V."/>
            <person name="Botka T."/>
            <person name="Pantucek R."/>
        </authorList>
    </citation>
    <scope>NUCLEOTIDE SEQUENCE</scope>
    <source>
        <strain evidence="4">CCM 2609</strain>
    </source>
</reference>
<keyword evidence="5" id="KW-1185">Reference proteome</keyword>
<dbReference type="PROSITE" id="PS51677">
    <property type="entry name" value="NODB"/>
    <property type="match status" value="1"/>
</dbReference>
<dbReference type="InterPro" id="IPR011330">
    <property type="entry name" value="Glyco_hydro/deAcase_b/a-brl"/>
</dbReference>
<sequence>MDINSLKTKNNFHNYITIKQSDNTSPIELLLCGNDGSQIIDLNTSCKVTLLDIVDNQIRQKSEEQIVGGVLSFKIINNLKAHNHNLEVTLANGSKFPSDGNFIVLVSESHTDREIEIINNMTYDEAVKSLTEGLVDTYVAEKFEMLSAENQNNAEIVVARGQYDTVGDRLNDGDSNIKKMFNSISAVDENAKISKPVITFTFDNCYDEQYKIVYPLFKERNMKFALSPVSNDFANLVSNPEYYNYAQLKEMIDYGAELVSHGATGLQLRTTGLNPAQVEYEVSEAKRFWDRLGIKTSSYCGTGSIVLEEYLPILKKYHDFAFTIYQGNTSADVATVNEQTDIYKIGRLNLYSLYQAGGLARWKEEVDKVLASGGWLNFYNHRVDDDLGRQDTVPSSDLKVLLDYIQSKGIEVVTPSQALSLLNGKMIATENLSTIRKSLEGQAITSNDNMLLNTTFDNNSEKWVLNGDAVNVITSNTIYNDFKSIRFDFGTTDNTGKFAGVAQTINITGHNRINLADILTYSVNVYSSSNDIEAVHKITVKNGLETVSENELRMFLPAGNKILEVSTPTPTNAFDTIVVFTRFYPTGTTNKAVEVYKPKLEKGRRRTPWQRPIVAPTIPTATFLDVKMNNKVVSFPTTTRVPLVWDLVVTDNENKYNKSTGEYTIGYGGIFSIDVQLSFVVGVGDRVSLELYRNGGTIRTTDVRATSTYRQTYSLNSVESLNTGDVIQVKALLVTSAGDTSQTLIPLQNYMNIVRM</sequence>
<dbReference type="InterPro" id="IPR051398">
    <property type="entry name" value="Polysacch_Deacetylase"/>
</dbReference>
<evidence type="ECO:0000313" key="5">
    <source>
        <dbReference type="Proteomes" id="UP000830343"/>
    </source>
</evidence>
<name>A0ABY3ZXK0_9STAP</name>
<comment type="subcellular location">
    <subcellularLocation>
        <location evidence="1">Secreted</location>
    </subcellularLocation>
</comment>
<dbReference type="RefSeq" id="WP_243367195.1">
    <property type="nucleotide sequence ID" value="NZ_CP094348.1"/>
</dbReference>
<evidence type="ECO:0000313" key="4">
    <source>
        <dbReference type="EMBL" id="UOB21522.1"/>
    </source>
</evidence>